<dbReference type="Proteomes" id="UP000325289">
    <property type="component" value="Unassembled WGS sequence"/>
</dbReference>
<name>A0A1I2C424_9RHOB</name>
<gene>
    <name evidence="1" type="ORF">SAMN04515678_112113</name>
</gene>
<evidence type="ECO:0000313" key="2">
    <source>
        <dbReference type="Proteomes" id="UP000325289"/>
    </source>
</evidence>
<dbReference type="RefSeq" id="WP_149757480.1">
    <property type="nucleotide sequence ID" value="NZ_FOMS01000012.1"/>
</dbReference>
<evidence type="ECO:0000313" key="1">
    <source>
        <dbReference type="EMBL" id="SFE63079.1"/>
    </source>
</evidence>
<dbReference type="AlphaFoldDB" id="A0A1I2C424"/>
<organism evidence="1 2">
    <name type="scientific">Roseivivax sediminis</name>
    <dbReference type="NCBI Taxonomy" id="936889"/>
    <lineage>
        <taxon>Bacteria</taxon>
        <taxon>Pseudomonadati</taxon>
        <taxon>Pseudomonadota</taxon>
        <taxon>Alphaproteobacteria</taxon>
        <taxon>Rhodobacterales</taxon>
        <taxon>Roseobacteraceae</taxon>
        <taxon>Roseivivax</taxon>
    </lineage>
</organism>
<reference evidence="1 2" key="1">
    <citation type="submission" date="2016-10" db="EMBL/GenBank/DDBJ databases">
        <authorList>
            <person name="Varghese N."/>
            <person name="Submissions S."/>
        </authorList>
    </citation>
    <scope>NUCLEOTIDE SEQUENCE [LARGE SCALE GENOMIC DNA]</scope>
    <source>
        <strain evidence="2">YIM D21,KCTC 23444,ACCC 10710</strain>
    </source>
</reference>
<dbReference type="OrthoDB" id="7874863at2"/>
<protein>
    <submittedName>
        <fullName evidence="1">Uncharacterized protein</fullName>
    </submittedName>
</protein>
<dbReference type="EMBL" id="FOMS01000012">
    <property type="protein sequence ID" value="SFE63079.1"/>
    <property type="molecule type" value="Genomic_DNA"/>
</dbReference>
<proteinExistence type="predicted"/>
<keyword evidence="2" id="KW-1185">Reference proteome</keyword>
<accession>A0A1I2C424</accession>
<sequence length="65" mass="7632">MFADNTLTDNFRDVRAFILAEREKTVSDREWSFRLRGYGYRLNKTERGYEVARLSRGEVLGVIDA</sequence>